<proteinExistence type="predicted"/>
<dbReference type="EMBL" id="JAUOPG010000012">
    <property type="protein sequence ID" value="MDO6455074.1"/>
    <property type="molecule type" value="Genomic_DNA"/>
</dbReference>
<gene>
    <name evidence="2" type="ORF">Q4490_15995</name>
</gene>
<accession>A0AAW7XP47</accession>
<dbReference type="Proteomes" id="UP001169862">
    <property type="component" value="Unassembled WGS sequence"/>
</dbReference>
<name>A0AAW7XP47_9GAMM</name>
<sequence>MKWAFIDYENIGCLSKVDLASYSKVILFVGAKQSKVDLGDKKYDSPIELVLVQLKATQSNNLDFHLSYYLGKYDAEATSNIAFEIISNDKGFSPLIAHVKINGRSCKQVKVEAVPSQIPRTKSKLISSLTSKPKDKRPKKVSSLRNHIAAHMAVKGNEVAIQNYFNQLVNEKLIKVSGDNVVYKH</sequence>
<evidence type="ECO:0000259" key="1">
    <source>
        <dbReference type="Pfam" id="PF18475"/>
    </source>
</evidence>
<dbReference type="AlphaFoldDB" id="A0AAW7XP47"/>
<organism evidence="2 3">
    <name type="scientific">Neptunomonas phycophila</name>
    <dbReference type="NCBI Taxonomy" id="1572645"/>
    <lineage>
        <taxon>Bacteria</taxon>
        <taxon>Pseudomonadati</taxon>
        <taxon>Pseudomonadota</taxon>
        <taxon>Gammaproteobacteria</taxon>
        <taxon>Oceanospirillales</taxon>
        <taxon>Oceanospirillaceae</taxon>
        <taxon>Neptunomonas</taxon>
    </lineage>
</organism>
<reference evidence="2" key="1">
    <citation type="submission" date="2023-07" db="EMBL/GenBank/DDBJ databases">
        <title>Genome content predicts the carbon catabolic preferences of heterotrophic bacteria.</title>
        <authorList>
            <person name="Gralka M."/>
        </authorList>
    </citation>
    <scope>NUCLEOTIDE SEQUENCE</scope>
    <source>
        <strain evidence="2">I2M16</strain>
    </source>
</reference>
<dbReference type="InterPro" id="IPR041494">
    <property type="entry name" value="PIN7"/>
</dbReference>
<dbReference type="RefSeq" id="WP_303551983.1">
    <property type="nucleotide sequence ID" value="NZ_JAUOPG010000012.1"/>
</dbReference>
<evidence type="ECO:0000313" key="2">
    <source>
        <dbReference type="EMBL" id="MDO6455074.1"/>
    </source>
</evidence>
<dbReference type="Pfam" id="PF18475">
    <property type="entry name" value="PIN7"/>
    <property type="match status" value="1"/>
</dbReference>
<comment type="caution">
    <text evidence="2">The sequence shown here is derived from an EMBL/GenBank/DDBJ whole genome shotgun (WGS) entry which is preliminary data.</text>
</comment>
<protein>
    <submittedName>
        <fullName evidence="2">PIN domain-containing protein</fullName>
    </submittedName>
</protein>
<feature type="domain" description="PIN-like" evidence="1">
    <location>
        <begin position="5"/>
        <end position="103"/>
    </location>
</feature>
<evidence type="ECO:0000313" key="3">
    <source>
        <dbReference type="Proteomes" id="UP001169862"/>
    </source>
</evidence>